<feature type="transmembrane region" description="Helical" evidence="2">
    <location>
        <begin position="105"/>
        <end position="130"/>
    </location>
</feature>
<feature type="region of interest" description="Disordered" evidence="1">
    <location>
        <begin position="1"/>
        <end position="35"/>
    </location>
</feature>
<evidence type="ECO:0000313" key="3">
    <source>
        <dbReference type="EMBL" id="MFC4494810.1"/>
    </source>
</evidence>
<accession>A0ABV9A7R9</accession>
<organism evidence="3 4">
    <name type="scientific">Streptomyces ovatisporus</name>
    <dbReference type="NCBI Taxonomy" id="1128682"/>
    <lineage>
        <taxon>Bacteria</taxon>
        <taxon>Bacillati</taxon>
        <taxon>Actinomycetota</taxon>
        <taxon>Actinomycetes</taxon>
        <taxon>Kitasatosporales</taxon>
        <taxon>Streptomycetaceae</taxon>
        <taxon>Streptomyces</taxon>
    </lineage>
</organism>
<evidence type="ECO:0008006" key="5">
    <source>
        <dbReference type="Google" id="ProtNLM"/>
    </source>
</evidence>
<keyword evidence="2" id="KW-0812">Transmembrane</keyword>
<reference evidence="4" key="1">
    <citation type="journal article" date="2019" name="Int. J. Syst. Evol. Microbiol.">
        <title>The Global Catalogue of Microorganisms (GCM) 10K type strain sequencing project: providing services to taxonomists for standard genome sequencing and annotation.</title>
        <authorList>
            <consortium name="The Broad Institute Genomics Platform"/>
            <consortium name="The Broad Institute Genome Sequencing Center for Infectious Disease"/>
            <person name="Wu L."/>
            <person name="Ma J."/>
        </authorList>
    </citation>
    <scope>NUCLEOTIDE SEQUENCE [LARGE SCALE GENOMIC DNA]</scope>
    <source>
        <strain evidence="4">CGMCC 4.7357</strain>
    </source>
</reference>
<feature type="transmembrane region" description="Helical" evidence="2">
    <location>
        <begin position="164"/>
        <end position="185"/>
    </location>
</feature>
<keyword evidence="2" id="KW-1133">Transmembrane helix</keyword>
<dbReference type="Proteomes" id="UP001595997">
    <property type="component" value="Unassembled WGS sequence"/>
</dbReference>
<evidence type="ECO:0000256" key="1">
    <source>
        <dbReference type="SAM" id="MobiDB-lite"/>
    </source>
</evidence>
<gene>
    <name evidence="3" type="ORF">ACFPA8_11765</name>
</gene>
<keyword evidence="4" id="KW-1185">Reference proteome</keyword>
<proteinExistence type="predicted"/>
<name>A0ABV9A7R9_9ACTN</name>
<sequence length="209" mass="22129">MREFGTPRREQHTGTRPAACDAETGTYGAQTRRTPRHHLARAGRLAVRSALGFPLALAAVPMTLLGGSEPAARAQRAVLRRWGPGTLPEPYGRTGAARTLRHSAVVALPSAVCFALVTLSAAVVFSGYLYGFRPDASYGSFGHPFTPDHAFDRAWGGPTLAGAWAVHALIAFGIHLVCLVTAGWLTGVQDRASVRLLGGRQEGFPGPAH</sequence>
<comment type="caution">
    <text evidence="3">The sequence shown here is derived from an EMBL/GenBank/DDBJ whole genome shotgun (WGS) entry which is preliminary data.</text>
</comment>
<protein>
    <recommendedName>
        <fullName evidence="5">Cytochrome b561 bacterial/Ni-hydrogenase domain-containing protein</fullName>
    </recommendedName>
</protein>
<evidence type="ECO:0000313" key="4">
    <source>
        <dbReference type="Proteomes" id="UP001595997"/>
    </source>
</evidence>
<dbReference type="RefSeq" id="WP_386446546.1">
    <property type="nucleotide sequence ID" value="NZ_JBHSFH010000006.1"/>
</dbReference>
<evidence type="ECO:0000256" key="2">
    <source>
        <dbReference type="SAM" id="Phobius"/>
    </source>
</evidence>
<keyword evidence="2" id="KW-0472">Membrane</keyword>
<dbReference type="EMBL" id="JBHSFH010000006">
    <property type="protein sequence ID" value="MFC4494810.1"/>
    <property type="molecule type" value="Genomic_DNA"/>
</dbReference>
<feature type="compositionally biased region" description="Basic and acidic residues" evidence="1">
    <location>
        <begin position="1"/>
        <end position="13"/>
    </location>
</feature>